<reference evidence="3" key="1">
    <citation type="submission" date="2014-04" db="EMBL/GenBank/DDBJ databases">
        <title>Evolutionary Origins and Diversification of the Mycorrhizal Mutualists.</title>
        <authorList>
            <consortium name="DOE Joint Genome Institute"/>
            <consortium name="Mycorrhizal Genomics Consortium"/>
            <person name="Kohler A."/>
            <person name="Kuo A."/>
            <person name="Nagy L.G."/>
            <person name="Floudas D."/>
            <person name="Copeland A."/>
            <person name="Barry K.W."/>
            <person name="Cichocki N."/>
            <person name="Veneault-Fourrey C."/>
            <person name="LaButti K."/>
            <person name="Lindquist E.A."/>
            <person name="Lipzen A."/>
            <person name="Lundell T."/>
            <person name="Morin E."/>
            <person name="Murat C."/>
            <person name="Riley R."/>
            <person name="Ohm R."/>
            <person name="Sun H."/>
            <person name="Tunlid A."/>
            <person name="Henrissat B."/>
            <person name="Grigoriev I.V."/>
            <person name="Hibbett D.S."/>
            <person name="Martin F."/>
        </authorList>
    </citation>
    <scope>NUCLEOTIDE SEQUENCE [LARGE SCALE GENOMIC DNA]</scope>
    <source>
        <strain evidence="3">FD-334 SS-4</strain>
    </source>
</reference>
<dbReference type="Proteomes" id="UP000054270">
    <property type="component" value="Unassembled WGS sequence"/>
</dbReference>
<feature type="compositionally biased region" description="Polar residues" evidence="1">
    <location>
        <begin position="198"/>
        <end position="208"/>
    </location>
</feature>
<gene>
    <name evidence="2" type="ORF">HYPSUDRAFT_60099</name>
</gene>
<dbReference type="EMBL" id="KN817794">
    <property type="protein sequence ID" value="KJA13062.1"/>
    <property type="molecule type" value="Genomic_DNA"/>
</dbReference>
<protein>
    <submittedName>
        <fullName evidence="2">Uncharacterized protein</fullName>
    </submittedName>
</protein>
<feature type="compositionally biased region" description="Basic residues" evidence="1">
    <location>
        <begin position="186"/>
        <end position="195"/>
    </location>
</feature>
<dbReference type="AlphaFoldDB" id="A0A0D2KF29"/>
<evidence type="ECO:0000256" key="1">
    <source>
        <dbReference type="SAM" id="MobiDB-lite"/>
    </source>
</evidence>
<proteinExistence type="predicted"/>
<feature type="compositionally biased region" description="Acidic residues" evidence="1">
    <location>
        <begin position="89"/>
        <end position="108"/>
    </location>
</feature>
<accession>A0A0D2KF29</accession>
<evidence type="ECO:0000313" key="2">
    <source>
        <dbReference type="EMBL" id="KJA13062.1"/>
    </source>
</evidence>
<name>A0A0D2KF29_HYPSF</name>
<feature type="compositionally biased region" description="Basic and acidic residues" evidence="1">
    <location>
        <begin position="118"/>
        <end position="141"/>
    </location>
</feature>
<feature type="compositionally biased region" description="Acidic residues" evidence="1">
    <location>
        <begin position="142"/>
        <end position="152"/>
    </location>
</feature>
<evidence type="ECO:0000313" key="3">
    <source>
        <dbReference type="Proteomes" id="UP000054270"/>
    </source>
</evidence>
<keyword evidence="3" id="KW-1185">Reference proteome</keyword>
<feature type="compositionally biased region" description="Basic and acidic residues" evidence="1">
    <location>
        <begin position="153"/>
        <end position="171"/>
    </location>
</feature>
<feature type="region of interest" description="Disordered" evidence="1">
    <location>
        <begin position="89"/>
        <end position="224"/>
    </location>
</feature>
<organism evidence="2 3">
    <name type="scientific">Hypholoma sublateritium (strain FD-334 SS-4)</name>
    <dbReference type="NCBI Taxonomy" id="945553"/>
    <lineage>
        <taxon>Eukaryota</taxon>
        <taxon>Fungi</taxon>
        <taxon>Dikarya</taxon>
        <taxon>Basidiomycota</taxon>
        <taxon>Agaricomycotina</taxon>
        <taxon>Agaricomycetes</taxon>
        <taxon>Agaricomycetidae</taxon>
        <taxon>Agaricales</taxon>
        <taxon>Agaricineae</taxon>
        <taxon>Strophariaceae</taxon>
        <taxon>Hypholoma</taxon>
    </lineage>
</organism>
<sequence length="224" mass="25326">MLRHVKDELQRQIRFCLEHHPDIEYEIRKQLGNSSGNQPCLDTLAYSGPRNLTIAKCNNSTYEIPFPFPLLISGYSTGDFMFLGTPEEELTDEDQTEQSDSEDSESSDDGPQGEGDENLNHQEPEEGHVESSDIDSTKRDSEEEDDGGSESEDNVKHEPQVKKGEPSDCDMKSVGSGHSVQDNWKPRRPRRRLRIQRNESSCDTSGSDAEQDEPPRKKKRGQTD</sequence>